<feature type="region of interest" description="Disordered" evidence="1">
    <location>
        <begin position="2098"/>
        <end position="2248"/>
    </location>
</feature>
<feature type="compositionally biased region" description="Low complexity" evidence="1">
    <location>
        <begin position="2424"/>
        <end position="2444"/>
    </location>
</feature>
<feature type="compositionally biased region" description="Low complexity" evidence="1">
    <location>
        <begin position="1987"/>
        <end position="2045"/>
    </location>
</feature>
<proteinExistence type="predicted"/>
<feature type="compositionally biased region" description="Basic and acidic residues" evidence="1">
    <location>
        <begin position="1059"/>
        <end position="1077"/>
    </location>
</feature>
<feature type="compositionally biased region" description="Polar residues" evidence="1">
    <location>
        <begin position="2308"/>
        <end position="2318"/>
    </location>
</feature>
<dbReference type="EMBL" id="AHZU02001672">
    <property type="protein sequence ID" value="KFG30068.1"/>
    <property type="molecule type" value="Genomic_DNA"/>
</dbReference>
<feature type="region of interest" description="Disordered" evidence="1">
    <location>
        <begin position="1579"/>
        <end position="1699"/>
    </location>
</feature>
<feature type="region of interest" description="Disordered" evidence="1">
    <location>
        <begin position="2477"/>
        <end position="2496"/>
    </location>
</feature>
<feature type="compositionally biased region" description="Basic and acidic residues" evidence="1">
    <location>
        <begin position="2231"/>
        <end position="2247"/>
    </location>
</feature>
<feature type="compositionally biased region" description="Gly residues" evidence="1">
    <location>
        <begin position="2046"/>
        <end position="2058"/>
    </location>
</feature>
<feature type="compositionally biased region" description="Basic and acidic residues" evidence="1">
    <location>
        <begin position="2362"/>
        <end position="2375"/>
    </location>
</feature>
<feature type="compositionally biased region" description="Polar residues" evidence="1">
    <location>
        <begin position="850"/>
        <end position="861"/>
    </location>
</feature>
<feature type="region of interest" description="Disordered" evidence="1">
    <location>
        <begin position="515"/>
        <end position="570"/>
    </location>
</feature>
<feature type="compositionally biased region" description="Basic and acidic residues" evidence="1">
    <location>
        <begin position="2173"/>
        <end position="2185"/>
    </location>
</feature>
<feature type="compositionally biased region" description="Basic and acidic residues" evidence="1">
    <location>
        <begin position="833"/>
        <end position="845"/>
    </location>
</feature>
<gene>
    <name evidence="2" type="ORF">TGDOM2_255300</name>
</gene>
<feature type="compositionally biased region" description="Low complexity" evidence="1">
    <location>
        <begin position="2142"/>
        <end position="2154"/>
    </location>
</feature>
<feature type="compositionally biased region" description="Basic and acidic residues" evidence="1">
    <location>
        <begin position="1113"/>
        <end position="1125"/>
    </location>
</feature>
<feature type="compositionally biased region" description="Basic and acidic residues" evidence="1">
    <location>
        <begin position="1579"/>
        <end position="1631"/>
    </location>
</feature>
<evidence type="ECO:0000313" key="2">
    <source>
        <dbReference type="EMBL" id="KFG30068.1"/>
    </source>
</evidence>
<feature type="compositionally biased region" description="Basic and acidic residues" evidence="1">
    <location>
        <begin position="733"/>
        <end position="771"/>
    </location>
</feature>
<evidence type="ECO:0000313" key="3">
    <source>
        <dbReference type="Proteomes" id="UP000028837"/>
    </source>
</evidence>
<feature type="compositionally biased region" description="Basic and acidic residues" evidence="1">
    <location>
        <begin position="1445"/>
        <end position="1458"/>
    </location>
</feature>
<feature type="region of interest" description="Disordered" evidence="1">
    <location>
        <begin position="1963"/>
        <end position="2067"/>
    </location>
</feature>
<reference evidence="2 3" key="1">
    <citation type="submission" date="2014-02" db="EMBL/GenBank/DDBJ databases">
        <authorList>
            <person name="Sibley D."/>
            <person name="Venepally P."/>
            <person name="Karamycheva S."/>
            <person name="Hadjithomas M."/>
            <person name="Khan A."/>
            <person name="Brunk B."/>
            <person name="Roos D."/>
            <person name="Caler E."/>
            <person name="Lorenzi H."/>
        </authorList>
    </citation>
    <scope>NUCLEOTIDE SEQUENCE [LARGE SCALE GENOMIC DNA]</scope>
    <source>
        <strain evidence="2 3">GAB2-2007-GAL-DOM2</strain>
    </source>
</reference>
<feature type="compositionally biased region" description="Basic and acidic residues" evidence="1">
    <location>
        <begin position="1526"/>
        <end position="1537"/>
    </location>
</feature>
<protein>
    <submittedName>
        <fullName evidence="2">Uncharacterized protein</fullName>
    </submittedName>
</protein>
<feature type="region of interest" description="Disordered" evidence="1">
    <location>
        <begin position="1321"/>
        <end position="1377"/>
    </location>
</feature>
<feature type="compositionally biased region" description="Low complexity" evidence="1">
    <location>
        <begin position="191"/>
        <end position="203"/>
    </location>
</feature>
<feature type="compositionally biased region" description="Basic and acidic residues" evidence="1">
    <location>
        <begin position="1645"/>
        <end position="1664"/>
    </location>
</feature>
<feature type="compositionally biased region" description="Basic and acidic residues" evidence="1">
    <location>
        <begin position="2261"/>
        <end position="2270"/>
    </location>
</feature>
<feature type="compositionally biased region" description="Basic and acidic residues" evidence="1">
    <location>
        <begin position="1321"/>
        <end position="1337"/>
    </location>
</feature>
<accession>A0A086JD50</accession>
<feature type="compositionally biased region" description="Polar residues" evidence="1">
    <location>
        <begin position="172"/>
        <end position="185"/>
    </location>
</feature>
<feature type="compositionally biased region" description="Acidic residues" evidence="1">
    <location>
        <begin position="1635"/>
        <end position="1644"/>
    </location>
</feature>
<sequence length="2496" mass="264532">MSDFAFPGKKTSEGRLRSAELVSLLRQLQCQSASGPSPASQNEGSHRSAKSLASSSSGVSMALLQLLQQRQQQEQKELLLRLAEDGPQAPGRERTTSAARAASRQPGPSPAHAPTQLGTHPATACALEPTGSGLRALPASGVSTADGPPFSESRPREEGQALKQLFVHLMAGNSQGAPRSRQLATNKDRAAPASSESSNLPSDLSDEASSARGLLRDSRRGEPSPGSTVPPARPPQSASDSDEMKSDKEGARPFPLAAPSRRFLPSHERDGEQETGSAGLEDLSKLKLQQQRHERLLRQQLAALTKLQNDLGSKDRAASAATAFVSTRPGDSGSGTTSGKAQAALMQQHQALLQQQRQQVQQYLIEGAVAGAASAGAQRGEGAKGGPFAGVSPDVLRHQASGFKGSREPSQGRMGDLSALSSLTQQGLLGTSGPSAAALKALQQRLAAAAAAGAAAAGGSLGVDTDVSSSDHDAQLLSKLQQSVAVASYNLLRLSSPSSADAASVLRGLGETLGRIGTSRNGESLPKKTVSGDLRSSASVGGVGPGGPAAYRHRSEPQRDSGLSGGRPPLPVEALELASAFLPQSRGGGALSSGRQARAASETDVPHAFAVPFPARNPTSAAAAPPSSLDAASALCPPHLPSRHGPASAQAGVSGDTSSQAFRVPRAKSPDDSTARERAAAAARAAAVSAAAAVVEPPLDPTRERVLRKHVKALRPYFEATFAMPGFFGGARKEGERKGAADEPANIERGRLGGENTKAEQAHDCGQKERPCATPEPRGVDARTLGDSGSDAQRADEQMEGEGQVDGAQPKEERGEEKGVEKELPGDGGVSENGERNGEQKDGSEGKGNTAVSSGPHNQTTDSEEKGEQKRCGNAGEGTCLGTRGNPQSRVCVSECGASMASGDGLPPLVASLDDQLPPFPLGSKRSASKMQAASGAQATPGASAPSRGVSDSPHLSVLRWRADASFLFYDAVQHLREQCGLAPDPVVSRLLSRHPRQVRRGASESEKAAQDSQKREGEKAASAAGAGAQDEGEGGEKREPRSSASMEGDSSRSLAAAEKADAVDSEAEPLKEKENENSQTQYPPSLADVEDSVRSSAFQKLEDAPETGPKGSCERPFRTEKEAGPLESPDSDGSPEDEALWDGGPPATERWCSALIGGWAAGARQTRGKHGMQEKISEDSQEQALTRECRSTTDATPELKREIAEPAMRGLTGDIGDRDVGRDLVEAAGGSTRDSWKSLQAEQERLEDLTMPHVDIQRLPLEWPRSLAAVCSKALQQPDAEKSHSSLVAGVWDTVWGACRHLWTSKRPRLCFDNPDELGETERAEEGASKGSEAAKEGGVGEVPSPRKAGRDSDSSSTPAGTGDETKRVSSPCKEALEGHGEEETCLVCEALWAAAASFPDGEEEWTAERRPFRHFGGCPAYALSGGKFRVSHPTDLGPSAIPVDRKTEPEIAERTPQRRLHLLQGEGPQGKSPRDEGEAKCESASRDGEPSASASVEKTEAADGRGSAGETKAEEDASEGSPKSLEKRTSERRVDNSRERFWLAHAHQPVAVDVWRPPLALLEELFVSEVEHEVGRWRVQDIRDRRRQREEEDEREARELRERLGMIQRRKAEAEKAEREEREDPRDSTEIEGLFEVDSWEEECNRHDGRPGPAEDEKESRDGNSAVCVASLGSDSCSPEAPKGGSEGAETLGDAFTQAEKSLFEKTREEAKKRCVDAWKGALGEREAQAVRWIKRTLGSRALRRAACGLSPLPSVSCHKSSRTMSPCGAEQVTVKVEPQGHTSNPPAVLPLTPTQTLSLRFVKGTEEDGWAVFAASAEKETGYGSPGASAESPEAPKEEENGGVPCKGKDPDEGGGLLRRFPLASLGFFHGCRLALELMREKGKFDAEETQSRESEAPAPEEARRQSDALREEEEELRCLLAQHSAGASSSWRWWREFTAEKEEENLAVSALSQLPPLFSLAERTGEAEEEAPAPSEDEKPVERTLPSRTTRSSRLLQEKLAQLNASRASSSLASSLGSSAPATPQAENGKAGRAGAGASQRGPGGAATGQGRQAGFGASSRKKKIRVLVVGRDDVSDVTQDCREWLLRRLRLFGPKRARSGGAAPLEGRGADLSLLREMGGETQAKRRKVDQAETGEETGSVGEETGPSGTDRRPADEDGGVSSVETADDVRGRGDVKKTGGETGMSSSPTAGVVERGENAFQESKSESFENFRGRRPEGEVGTWREGVRDEASSERVEKEGTDACSACRLRCSGRSKKDLSCGKEDQEEQEDTPQRAVDASSSQEEGPGAAVVCGKRKRTEHASQVSTSSSSGRATRLLLERLCELRAQASGVGPYSGGERLLLRFQPEASCSASPCEEKSEDGGADAREPGGAWSSEGEDARGPRDREASARRHTANTYSLRHRRRCSHSPVLKGHRQSPSSSSRQHARAAAYAAQDACRQRSPDASPSDSREAFSFSLSHLRGGRVFGGKGSTAGLAHSLNAACSPRHR</sequence>
<feature type="compositionally biased region" description="Low complexity" evidence="1">
    <location>
        <begin position="614"/>
        <end position="637"/>
    </location>
</feature>
<comment type="caution">
    <text evidence="2">The sequence shown here is derived from an EMBL/GenBank/DDBJ whole genome shotgun (WGS) entry which is preliminary data.</text>
</comment>
<feature type="region of interest" description="Disordered" evidence="1">
    <location>
        <begin position="30"/>
        <end position="55"/>
    </location>
</feature>
<feature type="compositionally biased region" description="Basic and acidic residues" evidence="1">
    <location>
        <begin position="1002"/>
        <end position="1020"/>
    </location>
</feature>
<evidence type="ECO:0000256" key="1">
    <source>
        <dbReference type="SAM" id="MobiDB-lite"/>
    </source>
</evidence>
<name>A0A086JD50_TOXGO</name>
<feature type="compositionally biased region" description="Basic and acidic residues" evidence="1">
    <location>
        <begin position="1186"/>
        <end position="1196"/>
    </location>
</feature>
<feature type="compositionally biased region" description="Basic and acidic residues" evidence="1">
    <location>
        <begin position="73"/>
        <end position="84"/>
    </location>
</feature>
<dbReference type="VEuPathDB" id="ToxoDB:TGDOM2_255300"/>
<feature type="region of interest" description="Disordered" evidence="1">
    <location>
        <begin position="1822"/>
        <end position="1858"/>
    </location>
</feature>
<feature type="compositionally biased region" description="Basic and acidic residues" evidence="1">
    <location>
        <begin position="1887"/>
        <end position="1913"/>
    </location>
</feature>
<feature type="region of interest" description="Disordered" evidence="1">
    <location>
        <begin position="903"/>
        <end position="954"/>
    </location>
</feature>
<dbReference type="Proteomes" id="UP000028837">
    <property type="component" value="Unassembled WGS sequence"/>
</dbReference>
<feature type="compositionally biased region" description="Basic and acidic residues" evidence="1">
    <location>
        <begin position="1474"/>
        <end position="1491"/>
    </location>
</feature>
<feature type="compositionally biased region" description="Basic and acidic residues" evidence="1">
    <location>
        <begin position="242"/>
        <end position="251"/>
    </location>
</feature>
<feature type="region of interest" description="Disordered" evidence="1">
    <location>
        <begin position="70"/>
        <end position="283"/>
    </location>
</feature>
<feature type="region of interest" description="Disordered" evidence="1">
    <location>
        <begin position="610"/>
        <end position="676"/>
    </location>
</feature>
<organism evidence="2 3">
    <name type="scientific">Toxoplasma gondii GAB2-2007-GAL-DOM2</name>
    <dbReference type="NCBI Taxonomy" id="1130820"/>
    <lineage>
        <taxon>Eukaryota</taxon>
        <taxon>Sar</taxon>
        <taxon>Alveolata</taxon>
        <taxon>Apicomplexa</taxon>
        <taxon>Conoidasida</taxon>
        <taxon>Coccidia</taxon>
        <taxon>Eucoccidiorida</taxon>
        <taxon>Eimeriorina</taxon>
        <taxon>Sarcocystidae</taxon>
        <taxon>Toxoplasma</taxon>
    </lineage>
</organism>
<dbReference type="OrthoDB" id="10379291at2759"/>
<feature type="region of interest" description="Disordered" evidence="1">
    <location>
        <begin position="733"/>
        <end position="887"/>
    </location>
</feature>
<feature type="region of interest" description="Disordered" evidence="1">
    <location>
        <begin position="2355"/>
        <end position="2460"/>
    </location>
</feature>
<feature type="region of interest" description="Disordered" evidence="1">
    <location>
        <begin position="995"/>
        <end position="1196"/>
    </location>
</feature>
<feature type="compositionally biased region" description="Basic and acidic residues" evidence="1">
    <location>
        <begin position="809"/>
        <end position="825"/>
    </location>
</feature>
<feature type="compositionally biased region" description="Basic and acidic residues" evidence="1">
    <location>
        <begin position="2209"/>
        <end position="2224"/>
    </location>
</feature>
<feature type="compositionally biased region" description="Polar residues" evidence="1">
    <location>
        <begin position="30"/>
        <end position="43"/>
    </location>
</feature>
<dbReference type="SMR" id="A0A086JD50"/>
<feature type="region of interest" description="Disordered" evidence="1">
    <location>
        <begin position="2260"/>
        <end position="2318"/>
    </location>
</feature>
<feature type="compositionally biased region" description="Low complexity" evidence="1">
    <location>
        <begin position="1021"/>
        <end position="1030"/>
    </location>
</feature>
<feature type="region of interest" description="Disordered" evidence="1">
    <location>
        <begin position="1887"/>
        <end position="1919"/>
    </location>
</feature>
<feature type="compositionally biased region" description="Acidic residues" evidence="1">
    <location>
        <begin position="1130"/>
        <end position="1141"/>
    </location>
</feature>
<feature type="compositionally biased region" description="Basic and acidic residues" evidence="1">
    <location>
        <begin position="2385"/>
        <end position="2397"/>
    </location>
</feature>
<feature type="region of interest" description="Disordered" evidence="1">
    <location>
        <begin position="1427"/>
        <end position="1537"/>
    </location>
</feature>
<feature type="compositionally biased region" description="Polar residues" evidence="1">
    <location>
        <begin position="929"/>
        <end position="938"/>
    </location>
</feature>